<sequence length="126" mass="14446">MESIGLACMNTLLWISKDPIMDAYQTHIHEPKPPFPFSWFNSPDTYSLERQALFGRYWLQITHSNRIKDVGDYARVDIAGHRLVVVKGVDRSLHVFHNERPKESGLLVKKRQGTGKAVHENFGTKA</sequence>
<evidence type="ECO:0000313" key="1">
    <source>
        <dbReference type="EMBL" id="KZZ95703.1"/>
    </source>
</evidence>
<dbReference type="VEuPathDB" id="FungiDB:AAP_01379"/>
<comment type="caution">
    <text evidence="1">The sequence shown here is derived from an EMBL/GenBank/DDBJ whole genome shotgun (WGS) entry which is preliminary data.</text>
</comment>
<dbReference type="AlphaFoldDB" id="A0A162IMU5"/>
<dbReference type="PANTHER" id="PTHR43756">
    <property type="entry name" value="CHOLINE MONOOXYGENASE, CHLOROPLASTIC"/>
    <property type="match status" value="1"/>
</dbReference>
<dbReference type="PANTHER" id="PTHR43756:SF3">
    <property type="entry name" value="CHOLINE MONOOXYGENASE, CHLOROPLASTIC"/>
    <property type="match status" value="1"/>
</dbReference>
<protein>
    <submittedName>
        <fullName evidence="1">Rieske [2Fe-2S] iron-sulfur domain protein</fullName>
    </submittedName>
</protein>
<dbReference type="InterPro" id="IPR036922">
    <property type="entry name" value="Rieske_2Fe-2S_sf"/>
</dbReference>
<dbReference type="SUPFAM" id="SSF50022">
    <property type="entry name" value="ISP domain"/>
    <property type="match status" value="1"/>
</dbReference>
<name>A0A162IMU5_9EURO</name>
<dbReference type="EMBL" id="AZGZ01000004">
    <property type="protein sequence ID" value="KZZ95703.1"/>
    <property type="molecule type" value="Genomic_DNA"/>
</dbReference>
<accession>A0A162IMU5</accession>
<dbReference type="Proteomes" id="UP000242877">
    <property type="component" value="Unassembled WGS sequence"/>
</dbReference>
<proteinExistence type="predicted"/>
<evidence type="ECO:0000313" key="2">
    <source>
        <dbReference type="Proteomes" id="UP000242877"/>
    </source>
</evidence>
<reference evidence="1 2" key="1">
    <citation type="journal article" date="2016" name="Genome Biol. Evol.">
        <title>Divergent and convergent evolution of fungal pathogenicity.</title>
        <authorList>
            <person name="Shang Y."/>
            <person name="Xiao G."/>
            <person name="Zheng P."/>
            <person name="Cen K."/>
            <person name="Zhan S."/>
            <person name="Wang C."/>
        </authorList>
    </citation>
    <scope>NUCLEOTIDE SEQUENCE [LARGE SCALE GENOMIC DNA]</scope>
    <source>
        <strain evidence="1 2">ARSEF 7405</strain>
    </source>
</reference>
<dbReference type="Gene3D" id="2.102.10.10">
    <property type="entry name" value="Rieske [2Fe-2S] iron-sulphur domain"/>
    <property type="match status" value="1"/>
</dbReference>
<organism evidence="1 2">
    <name type="scientific">Ascosphaera apis ARSEF 7405</name>
    <dbReference type="NCBI Taxonomy" id="392613"/>
    <lineage>
        <taxon>Eukaryota</taxon>
        <taxon>Fungi</taxon>
        <taxon>Dikarya</taxon>
        <taxon>Ascomycota</taxon>
        <taxon>Pezizomycotina</taxon>
        <taxon>Eurotiomycetes</taxon>
        <taxon>Eurotiomycetidae</taxon>
        <taxon>Onygenales</taxon>
        <taxon>Ascosphaeraceae</taxon>
        <taxon>Ascosphaera</taxon>
    </lineage>
</organism>
<dbReference type="GO" id="GO:0051537">
    <property type="term" value="F:2 iron, 2 sulfur cluster binding"/>
    <property type="evidence" value="ECO:0007669"/>
    <property type="project" value="InterPro"/>
</dbReference>
<dbReference type="InterPro" id="IPR001663">
    <property type="entry name" value="Rng_hydr_dOase-A"/>
</dbReference>
<dbReference type="OrthoDB" id="426882at2759"/>
<gene>
    <name evidence="1" type="ORF">AAP_01379</name>
</gene>
<keyword evidence="2" id="KW-1185">Reference proteome</keyword>